<dbReference type="InterPro" id="IPR036052">
    <property type="entry name" value="TrpB-like_PALP_sf"/>
</dbReference>
<dbReference type="SUPFAM" id="SSF53686">
    <property type="entry name" value="Tryptophan synthase beta subunit-like PLP-dependent enzymes"/>
    <property type="match status" value="1"/>
</dbReference>
<organism evidence="2 3">
    <name type="scientific">Fusarium oxysporum</name>
    <name type="common">Fusarium vascular wilt</name>
    <dbReference type="NCBI Taxonomy" id="5507"/>
    <lineage>
        <taxon>Eukaryota</taxon>
        <taxon>Fungi</taxon>
        <taxon>Dikarya</taxon>
        <taxon>Ascomycota</taxon>
        <taxon>Pezizomycotina</taxon>
        <taxon>Sordariomycetes</taxon>
        <taxon>Hypocreomycetidae</taxon>
        <taxon>Hypocreales</taxon>
        <taxon>Nectriaceae</taxon>
        <taxon>Fusarium</taxon>
        <taxon>Fusarium oxysporum species complex</taxon>
    </lineage>
</organism>
<gene>
    <name evidence="2" type="ORF">FRV6_00857</name>
</gene>
<dbReference type="Pfam" id="PF00291">
    <property type="entry name" value="PALP"/>
    <property type="match status" value="1"/>
</dbReference>
<dbReference type="OrthoDB" id="5295747at2759"/>
<name>A0A2H3STD4_FUSOX</name>
<protein>
    <recommendedName>
        <fullName evidence="1">Tryptophan synthase beta chain-like PALP domain-containing protein</fullName>
    </recommendedName>
</protein>
<dbReference type="InterPro" id="IPR053112">
    <property type="entry name" value="Fungal_Dehydratase/Hydratase"/>
</dbReference>
<dbReference type="VEuPathDB" id="FungiDB:FOXG_11957"/>
<dbReference type="VEuPathDB" id="FungiDB:FOZG_13564"/>
<dbReference type="Pfam" id="PF17186">
    <property type="entry name" value="Lipocalin_9"/>
    <property type="match status" value="1"/>
</dbReference>
<evidence type="ECO:0000313" key="2">
    <source>
        <dbReference type="EMBL" id="SCO76645.1"/>
    </source>
</evidence>
<dbReference type="Gene3D" id="2.40.370.10">
    <property type="entry name" value="AttH-like domain"/>
    <property type="match status" value="2"/>
</dbReference>
<dbReference type="AlphaFoldDB" id="A0A2H3STD4"/>
<proteinExistence type="predicted"/>
<evidence type="ECO:0000313" key="3">
    <source>
        <dbReference type="Proteomes" id="UP000219369"/>
    </source>
</evidence>
<dbReference type="PANTHER" id="PTHR40617:SF1">
    <property type="entry name" value="ATTH DOMAIN-CONTAINING PROTEIN-RELATED"/>
    <property type="match status" value="1"/>
</dbReference>
<dbReference type="InterPro" id="IPR001926">
    <property type="entry name" value="TrpB-like_PALP"/>
</dbReference>
<dbReference type="PANTHER" id="PTHR40617">
    <property type="entry name" value="TERPENE CYCLASE ASQC"/>
    <property type="match status" value="1"/>
</dbReference>
<dbReference type="SUPFAM" id="SSF159245">
    <property type="entry name" value="AttH-like"/>
    <property type="match status" value="1"/>
</dbReference>
<dbReference type="VEuPathDB" id="FungiDB:FOC1_g10006341"/>
<dbReference type="VEuPathDB" id="FungiDB:FOMG_18665"/>
<dbReference type="EMBL" id="FMJY01000001">
    <property type="protein sequence ID" value="SCO76645.1"/>
    <property type="molecule type" value="Genomic_DNA"/>
</dbReference>
<reference evidence="3" key="1">
    <citation type="submission" date="2016-09" db="EMBL/GenBank/DDBJ databases">
        <authorList>
            <person name="Guldener U."/>
        </authorList>
    </citation>
    <scope>NUCLEOTIDE SEQUENCE [LARGE SCALE GENOMIC DNA]</scope>
    <source>
        <strain evidence="3">V64-1</strain>
    </source>
</reference>
<sequence>MANLDKEQRWKGVITSSASDALAVSYAAKEFRTPSIIALPEHTAKTKIKELTRLGSTVKLHGLSADAAKEESLRLQSLHDLIAIPQPGDEYVIAGHGTIGQEIIQQTIPSQVQAVFCPITCGTLIAGLGIYIKRIAPQIKVIGVQLHDSADISRLIHYKGQSKLEEHLLSRKICPKVARICSDVIDDIVHVTTTEVLIATKNIYEGTRQLLNTEGTLAVAGMKSWITSNGLIDWYPLNFNISDSQHKGWTQIDGSFWINAFIHGSNGHDYYIASHLMSYASDIEGSKPVYRASVLDLTDPTIFHKYDRIAPENTTFWTSDGDFRASFEDYGMETIDKNPLHGLRTYSSVENVEFDFDFYFTSPILLNAALGSYQVGGGLGWEWSVPRGRTEGSFKVNGKKVDIVPEKSFAWYDRQFGSLQDSFDWIMLHFEESEWLDISIMCAWKWEDRVDGPKMFATVRSSLNGRDSVVPINLTASTTNVWISPDTGLEYPQEWTIQWEDMELLVKSPRPDQVIEADEDTGFPSQFSGYVNVLATKAGCVPVRGFGAVDRMKIE</sequence>
<dbReference type="InterPro" id="IPR023374">
    <property type="entry name" value="AttH-like_dom_sf"/>
</dbReference>
<feature type="domain" description="Tryptophan synthase beta chain-like PALP" evidence="1">
    <location>
        <begin position="4"/>
        <end position="222"/>
    </location>
</feature>
<dbReference type="VEuPathDB" id="FungiDB:HZS61_007767"/>
<accession>A0A2H3STD4</accession>
<dbReference type="VEuPathDB" id="FungiDB:FOC4_g10002512"/>
<evidence type="ECO:0000259" key="1">
    <source>
        <dbReference type="Pfam" id="PF00291"/>
    </source>
</evidence>
<dbReference type="Gene3D" id="3.40.50.1100">
    <property type="match status" value="2"/>
</dbReference>
<dbReference type="VEuPathDB" id="FungiDB:FOIG_12771"/>
<dbReference type="Proteomes" id="UP000219369">
    <property type="component" value="Unassembled WGS sequence"/>
</dbReference>